<dbReference type="OrthoDB" id="1491239at2"/>
<dbReference type="AlphaFoldDB" id="A0A1H2T3Z6"/>
<proteinExistence type="predicted"/>
<accession>A0A1H2T3Z6</accession>
<dbReference type="Gene3D" id="2.40.160.60">
    <property type="entry name" value="Outer membrane protein transport protein (OMPP1/FadL/TodX)"/>
    <property type="match status" value="1"/>
</dbReference>
<keyword evidence="1" id="KW-0732">Signal</keyword>
<reference evidence="2 3" key="1">
    <citation type="submission" date="2016-10" db="EMBL/GenBank/DDBJ databases">
        <authorList>
            <person name="de Groot N.N."/>
        </authorList>
    </citation>
    <scope>NUCLEOTIDE SEQUENCE [LARGE SCALE GENOMIC DNA]</scope>
    <source>
        <strain evidence="2 3">DSM 24956</strain>
    </source>
</reference>
<keyword evidence="3" id="KW-1185">Reference proteome</keyword>
<protein>
    <recommendedName>
        <fullName evidence="4">Long-chain fatty acid transport protein</fullName>
    </recommendedName>
</protein>
<organism evidence="2 3">
    <name type="scientific">Lutibacter oricola</name>
    <dbReference type="NCBI Taxonomy" id="762486"/>
    <lineage>
        <taxon>Bacteria</taxon>
        <taxon>Pseudomonadati</taxon>
        <taxon>Bacteroidota</taxon>
        <taxon>Flavobacteriia</taxon>
        <taxon>Flavobacteriales</taxon>
        <taxon>Flavobacteriaceae</taxon>
        <taxon>Lutibacter</taxon>
    </lineage>
</organism>
<sequence length="413" mass="45429">MKPQLVILFIFGISFSVLAQSDFDSPYSIFGIGKENSTLFGNSNAMGNTGIAYSSSRLLNNLNPASLTALTPGLFLYEVGVSNTFSTKEDYQTTQSNNDFNFTNIGIGFAVSKKWKMSFSLIPTTKVSYEIDLEQPIEGSQADYYTNIIGSGGISEISWGHGYQLTKNFSVGLQLMAYFGSIDQEQIITYGSSEVLLEESNHYNGVGLKTGFQYTLNNLLGSKTTFGATVSLPSTLKGSQDVEGTKSFSTSSVSVLSETDESIDDYELPLKIGVGISSQIKNVTVNVDYRKSFWSDSYQSNSSYTYSDQNTFGVGLEYKPSTDNFKYWNTVAYRFGANYDSGYLTVSDTKIDSYGVSAGLGLPFSKNSSSMLNLTYSYGKEGTLDNNLIVDNIHKLSLNLSLNGRWFQKKKIF</sequence>
<dbReference type="Proteomes" id="UP000199595">
    <property type="component" value="Unassembled WGS sequence"/>
</dbReference>
<name>A0A1H2T3Z6_9FLAO</name>
<dbReference type="SUPFAM" id="SSF56935">
    <property type="entry name" value="Porins"/>
    <property type="match status" value="1"/>
</dbReference>
<feature type="chain" id="PRO_5011770829" description="Long-chain fatty acid transport protein" evidence="1">
    <location>
        <begin position="20"/>
        <end position="413"/>
    </location>
</feature>
<evidence type="ECO:0000313" key="2">
    <source>
        <dbReference type="EMBL" id="SDW38527.1"/>
    </source>
</evidence>
<dbReference type="RefSeq" id="WP_090119569.1">
    <property type="nucleotide sequence ID" value="NZ_FNNJ01000001.1"/>
</dbReference>
<evidence type="ECO:0000313" key="3">
    <source>
        <dbReference type="Proteomes" id="UP000199595"/>
    </source>
</evidence>
<evidence type="ECO:0000256" key="1">
    <source>
        <dbReference type="SAM" id="SignalP"/>
    </source>
</evidence>
<gene>
    <name evidence="2" type="ORF">SAMN05444411_101615</name>
</gene>
<feature type="signal peptide" evidence="1">
    <location>
        <begin position="1"/>
        <end position="19"/>
    </location>
</feature>
<dbReference type="EMBL" id="FNNJ01000001">
    <property type="protein sequence ID" value="SDW38527.1"/>
    <property type="molecule type" value="Genomic_DNA"/>
</dbReference>
<evidence type="ECO:0008006" key="4">
    <source>
        <dbReference type="Google" id="ProtNLM"/>
    </source>
</evidence>
<dbReference type="STRING" id="762486.SAMN05444411_101615"/>